<dbReference type="GO" id="GO:0030288">
    <property type="term" value="C:outer membrane-bounded periplasmic space"/>
    <property type="evidence" value="ECO:0007669"/>
    <property type="project" value="InterPro"/>
</dbReference>
<dbReference type="Pfam" id="PF09312">
    <property type="entry name" value="SurA_N"/>
    <property type="match status" value="1"/>
</dbReference>
<dbReference type="Proteomes" id="UP000283474">
    <property type="component" value="Chromosome"/>
</dbReference>
<dbReference type="PANTHER" id="PTHR47637">
    <property type="entry name" value="CHAPERONE SURA"/>
    <property type="match status" value="1"/>
</dbReference>
<dbReference type="InterPro" id="IPR023034">
    <property type="entry name" value="PPIase_SurA"/>
</dbReference>
<protein>
    <recommendedName>
        <fullName evidence="7">Chaperone SurA</fullName>
    </recommendedName>
    <alternativeName>
        <fullName evidence="7">Peptidyl-prolyl cis-trans isomerase SurA</fullName>
        <shortName evidence="7">PPIase SurA</shortName>
        <ecNumber evidence="7">5.2.1.8</ecNumber>
    </alternativeName>
    <alternativeName>
        <fullName evidence="7">Rotamase SurA</fullName>
    </alternativeName>
</protein>
<dbReference type="GO" id="GO:0003755">
    <property type="term" value="F:peptidyl-prolyl cis-trans isomerase activity"/>
    <property type="evidence" value="ECO:0007669"/>
    <property type="project" value="UniProtKB-UniRule"/>
</dbReference>
<evidence type="ECO:0000256" key="2">
    <source>
        <dbReference type="ARBA" id="ARBA00022737"/>
    </source>
</evidence>
<evidence type="ECO:0000259" key="8">
    <source>
        <dbReference type="PROSITE" id="PS50198"/>
    </source>
</evidence>
<comment type="function">
    <text evidence="7">Chaperone involved in the correct folding and assembly of outer membrane proteins. Recognizes specific patterns of aromatic residues and the orientation of their side chains, which are found more frequently in integral outer membrane proteins. May act in both early periplasmic and late outer membrane-associated steps of protein maturation.</text>
</comment>
<dbReference type="EMBL" id="CP022987">
    <property type="protein sequence ID" value="QAA94058.1"/>
    <property type="molecule type" value="Genomic_DNA"/>
</dbReference>
<name>A0A410GCN2_9BURK</name>
<dbReference type="GO" id="GO:0043165">
    <property type="term" value="P:Gram-negative-bacterium-type cell outer membrane assembly"/>
    <property type="evidence" value="ECO:0007669"/>
    <property type="project" value="InterPro"/>
</dbReference>
<sequence precursor="true">MRSLHAKRWLVLALMGVAGILSVGAALAATPATPAPAPASQQFVDGIAAVVNKQVITLQQVNTQAQEAQEQLRRQNIPLPDYSVLQKQVLQRMITEELQRQEAERLGIRVSDAQLQQAVLTIAQRNRLNVDQLRQEIEKSGVNWDTYLSNVRQEVRMDMLRQRTVDSTINISDAEIDSFLKSQGRQMNAAPAVAPPAAPVPAQQSGPQVLGLAQILVTVPEGSTAATVQELRQKAEGLLARVRGGADFAGVAASSSDGPRALEGGELGVRPVEGWPDLFVNATRDLQAGEISDIVQSGNGFHILKVLTRGQPAQGQPAANRPLDIRQQAPAQAQGPMMVTQTHARHILVKTTQVMSDDKARTRLEQLRQRLVNGESFEDLAKRYSEDVSAPQGGDLGWLTPGETVPAFEQAMNALQPSQISEPIKSQFGWHLIQVLERRTKNMEEEFKRMQARQMLFERRVEPAYEDWLSQLRGGAYIDNRLDPQSNRNQR</sequence>
<comment type="catalytic activity">
    <reaction evidence="7">
        <text>[protein]-peptidylproline (omega=180) = [protein]-peptidylproline (omega=0)</text>
        <dbReference type="Rhea" id="RHEA:16237"/>
        <dbReference type="Rhea" id="RHEA-COMP:10747"/>
        <dbReference type="Rhea" id="RHEA-COMP:10748"/>
        <dbReference type="ChEBI" id="CHEBI:83833"/>
        <dbReference type="ChEBI" id="CHEBI:83834"/>
        <dbReference type="EC" id="5.2.1.8"/>
    </reaction>
</comment>
<dbReference type="SUPFAM" id="SSF54534">
    <property type="entry name" value="FKBP-like"/>
    <property type="match status" value="2"/>
</dbReference>
<feature type="domain" description="PpiC" evidence="8">
    <location>
        <begin position="207"/>
        <end position="308"/>
    </location>
</feature>
<dbReference type="Gene3D" id="1.10.4030.10">
    <property type="entry name" value="Porin chaperone SurA, peptide-binding domain"/>
    <property type="match status" value="1"/>
</dbReference>
<dbReference type="GO" id="GO:0051082">
    <property type="term" value="F:unfolded protein binding"/>
    <property type="evidence" value="ECO:0007669"/>
    <property type="project" value="UniProtKB-UniRule"/>
</dbReference>
<dbReference type="Pfam" id="PF00639">
    <property type="entry name" value="Rotamase"/>
    <property type="match status" value="1"/>
</dbReference>
<comment type="domain">
    <text evidence="7">The PPIase activity resides only in the second parvulin domain. The N-terminal region and the C-terminal tail are necessary and sufficient for the chaperone activity of SurA. The PPIase activity is dispensable for SurA to function as a chaperone. The N-terminal region and the C-terminal tail are also required for porin recognition.</text>
</comment>
<dbReference type="InterPro" id="IPR046357">
    <property type="entry name" value="PPIase_dom_sf"/>
</dbReference>
<dbReference type="InterPro" id="IPR015391">
    <property type="entry name" value="SurA_N"/>
</dbReference>
<dbReference type="InterPro" id="IPR023058">
    <property type="entry name" value="PPIase_PpiC_CS"/>
</dbReference>
<accession>A0A410GCN2</accession>
<evidence type="ECO:0000313" key="10">
    <source>
        <dbReference type="Proteomes" id="UP000283474"/>
    </source>
</evidence>
<evidence type="ECO:0000256" key="3">
    <source>
        <dbReference type="ARBA" id="ARBA00022764"/>
    </source>
</evidence>
<keyword evidence="10" id="KW-1185">Reference proteome</keyword>
<comment type="subcellular location">
    <subcellularLocation>
        <location evidence="7">Periplasm</location>
    </subcellularLocation>
    <text evidence="7">Is capable of associating with the outer membrane.</text>
</comment>
<dbReference type="OrthoDB" id="14196at2"/>
<evidence type="ECO:0000313" key="9">
    <source>
        <dbReference type="EMBL" id="QAA94058.1"/>
    </source>
</evidence>
<feature type="domain" description="PpiC" evidence="8">
    <location>
        <begin position="339"/>
        <end position="437"/>
    </location>
</feature>
<evidence type="ECO:0000256" key="6">
    <source>
        <dbReference type="ARBA" id="ARBA00023235"/>
    </source>
</evidence>
<evidence type="ECO:0000256" key="5">
    <source>
        <dbReference type="ARBA" id="ARBA00023186"/>
    </source>
</evidence>
<evidence type="ECO:0000256" key="1">
    <source>
        <dbReference type="ARBA" id="ARBA00022729"/>
    </source>
</evidence>
<dbReference type="GO" id="GO:0006457">
    <property type="term" value="P:protein folding"/>
    <property type="evidence" value="ECO:0007669"/>
    <property type="project" value="UniProtKB-UniRule"/>
</dbReference>
<dbReference type="Gene3D" id="3.10.50.40">
    <property type="match status" value="2"/>
</dbReference>
<dbReference type="InterPro" id="IPR050280">
    <property type="entry name" value="OMP_Chaperone_SurA"/>
</dbReference>
<keyword evidence="2 7" id="KW-0677">Repeat</keyword>
<keyword evidence="3 7" id="KW-0574">Periplasm</keyword>
<reference evidence="9 10" key="1">
    <citation type="submission" date="2017-08" db="EMBL/GenBank/DDBJ databases">
        <authorList>
            <person name="Park S.-J."/>
            <person name="Kim H."/>
        </authorList>
    </citation>
    <scope>NUCLEOTIDE SEQUENCE [LARGE SCALE GENOMIC DNA]</scope>
    <source>
        <strain evidence="10">ye3</strain>
    </source>
</reference>
<dbReference type="AlphaFoldDB" id="A0A410GCN2"/>
<dbReference type="PROSITE" id="PS50198">
    <property type="entry name" value="PPIC_PPIASE_2"/>
    <property type="match status" value="2"/>
</dbReference>
<dbReference type="HAMAP" id="MF_01183">
    <property type="entry name" value="Chaperone_SurA"/>
    <property type="match status" value="1"/>
</dbReference>
<dbReference type="GO" id="GO:0050821">
    <property type="term" value="P:protein stabilization"/>
    <property type="evidence" value="ECO:0007669"/>
    <property type="project" value="InterPro"/>
</dbReference>
<keyword evidence="5 7" id="KW-0143">Chaperone</keyword>
<dbReference type="GO" id="GO:0042277">
    <property type="term" value="F:peptide binding"/>
    <property type="evidence" value="ECO:0007669"/>
    <property type="project" value="InterPro"/>
</dbReference>
<dbReference type="Pfam" id="PF13616">
    <property type="entry name" value="Rotamase_3"/>
    <property type="match status" value="1"/>
</dbReference>
<evidence type="ECO:0000256" key="7">
    <source>
        <dbReference type="HAMAP-Rule" id="MF_01183"/>
    </source>
</evidence>
<dbReference type="InterPro" id="IPR027304">
    <property type="entry name" value="Trigger_fact/SurA_dom_sf"/>
</dbReference>
<dbReference type="SUPFAM" id="SSF109998">
    <property type="entry name" value="Triger factor/SurA peptide-binding domain-like"/>
    <property type="match status" value="1"/>
</dbReference>
<dbReference type="PROSITE" id="PS01096">
    <property type="entry name" value="PPIC_PPIASE_1"/>
    <property type="match status" value="1"/>
</dbReference>
<dbReference type="EC" id="5.2.1.8" evidence="7"/>
<keyword evidence="4 7" id="KW-0697">Rotamase</keyword>
<organism evidence="9 10">
    <name type="scientific">Pollutimonas thiosulfatoxidans</name>
    <dbReference type="NCBI Taxonomy" id="2028345"/>
    <lineage>
        <taxon>Bacteria</taxon>
        <taxon>Pseudomonadati</taxon>
        <taxon>Pseudomonadota</taxon>
        <taxon>Betaproteobacteria</taxon>
        <taxon>Burkholderiales</taxon>
        <taxon>Alcaligenaceae</taxon>
        <taxon>Pollutimonas</taxon>
    </lineage>
</organism>
<proteinExistence type="inferred from homology"/>
<keyword evidence="1 7" id="KW-0732">Signal</keyword>
<feature type="signal peptide" evidence="7">
    <location>
        <begin position="1"/>
        <end position="28"/>
    </location>
</feature>
<feature type="chain" id="PRO_5019594384" description="Chaperone SurA" evidence="7">
    <location>
        <begin position="29"/>
        <end position="491"/>
    </location>
</feature>
<evidence type="ECO:0000256" key="4">
    <source>
        <dbReference type="ARBA" id="ARBA00023110"/>
    </source>
</evidence>
<dbReference type="KEGG" id="pus:CKA81_09580"/>
<dbReference type="PANTHER" id="PTHR47637:SF1">
    <property type="entry name" value="CHAPERONE SURA"/>
    <property type="match status" value="1"/>
</dbReference>
<keyword evidence="6 7" id="KW-0413">Isomerase</keyword>
<dbReference type="InterPro" id="IPR000297">
    <property type="entry name" value="PPIase_PpiC"/>
</dbReference>
<gene>
    <name evidence="7" type="primary">surA</name>
    <name evidence="9" type="ORF">CKA81_09580</name>
</gene>